<dbReference type="OrthoDB" id="5430812at2759"/>
<dbReference type="AlphaFoldDB" id="A0A6A5T1W7"/>
<dbReference type="GO" id="GO:0050897">
    <property type="term" value="F:cobalt ion binding"/>
    <property type="evidence" value="ECO:0007669"/>
    <property type="project" value="TreeGrafter"/>
</dbReference>
<name>A0A6A5T1W7_9PLEO</name>
<evidence type="ECO:0000313" key="5">
    <source>
        <dbReference type="Proteomes" id="UP000800038"/>
    </source>
</evidence>
<evidence type="ECO:0000256" key="1">
    <source>
        <dbReference type="ARBA" id="ARBA00004651"/>
    </source>
</evidence>
<evidence type="ECO:0000256" key="2">
    <source>
        <dbReference type="SAM" id="MobiDB-lite"/>
    </source>
</evidence>
<keyword evidence="3" id="KW-1133">Transmembrane helix</keyword>
<evidence type="ECO:0000313" key="4">
    <source>
        <dbReference type="EMBL" id="KAF1946140.1"/>
    </source>
</evidence>
<dbReference type="EMBL" id="ML976005">
    <property type="protein sequence ID" value="KAF1946140.1"/>
    <property type="molecule type" value="Genomic_DNA"/>
</dbReference>
<dbReference type="PANTHER" id="PTHR46494:SF1">
    <property type="entry name" value="CORA FAMILY METAL ION TRANSPORTER (EUROFUNG)"/>
    <property type="match status" value="1"/>
</dbReference>
<keyword evidence="3" id="KW-0472">Membrane</keyword>
<organism evidence="4 5">
    <name type="scientific">Clathrospora elynae</name>
    <dbReference type="NCBI Taxonomy" id="706981"/>
    <lineage>
        <taxon>Eukaryota</taxon>
        <taxon>Fungi</taxon>
        <taxon>Dikarya</taxon>
        <taxon>Ascomycota</taxon>
        <taxon>Pezizomycotina</taxon>
        <taxon>Dothideomycetes</taxon>
        <taxon>Pleosporomycetidae</taxon>
        <taxon>Pleosporales</taxon>
        <taxon>Diademaceae</taxon>
        <taxon>Clathrospora</taxon>
    </lineage>
</organism>
<keyword evidence="3" id="KW-0812">Transmembrane</keyword>
<feature type="transmembrane region" description="Helical" evidence="3">
    <location>
        <begin position="507"/>
        <end position="531"/>
    </location>
</feature>
<accession>A0A6A5T1W7</accession>
<proteinExistence type="predicted"/>
<feature type="transmembrane region" description="Helical" evidence="3">
    <location>
        <begin position="543"/>
        <end position="563"/>
    </location>
</feature>
<dbReference type="GO" id="GO:0005886">
    <property type="term" value="C:plasma membrane"/>
    <property type="evidence" value="ECO:0007669"/>
    <property type="project" value="UniProtKB-SubCell"/>
</dbReference>
<keyword evidence="5" id="KW-1185">Reference proteome</keyword>
<comment type="subcellular location">
    <subcellularLocation>
        <location evidence="1">Cell membrane</location>
        <topology evidence="1">Multi-pass membrane protein</topology>
    </subcellularLocation>
</comment>
<dbReference type="PANTHER" id="PTHR46494">
    <property type="entry name" value="CORA FAMILY METAL ION TRANSPORTER (EUROFUNG)"/>
    <property type="match status" value="1"/>
</dbReference>
<reference evidence="4" key="1">
    <citation type="journal article" date="2020" name="Stud. Mycol.">
        <title>101 Dothideomycetes genomes: a test case for predicting lifestyles and emergence of pathogens.</title>
        <authorList>
            <person name="Haridas S."/>
            <person name="Albert R."/>
            <person name="Binder M."/>
            <person name="Bloem J."/>
            <person name="Labutti K."/>
            <person name="Salamov A."/>
            <person name="Andreopoulos B."/>
            <person name="Baker S."/>
            <person name="Barry K."/>
            <person name="Bills G."/>
            <person name="Bluhm B."/>
            <person name="Cannon C."/>
            <person name="Castanera R."/>
            <person name="Culley D."/>
            <person name="Daum C."/>
            <person name="Ezra D."/>
            <person name="Gonzalez J."/>
            <person name="Henrissat B."/>
            <person name="Kuo A."/>
            <person name="Liang C."/>
            <person name="Lipzen A."/>
            <person name="Lutzoni F."/>
            <person name="Magnuson J."/>
            <person name="Mondo S."/>
            <person name="Nolan M."/>
            <person name="Ohm R."/>
            <person name="Pangilinan J."/>
            <person name="Park H.-J."/>
            <person name="Ramirez L."/>
            <person name="Alfaro M."/>
            <person name="Sun H."/>
            <person name="Tritt A."/>
            <person name="Yoshinaga Y."/>
            <person name="Zwiers L.-H."/>
            <person name="Turgeon B."/>
            <person name="Goodwin S."/>
            <person name="Spatafora J."/>
            <person name="Crous P."/>
            <person name="Grigoriev I."/>
        </authorList>
    </citation>
    <scope>NUCLEOTIDE SEQUENCE</scope>
    <source>
        <strain evidence="4">CBS 161.51</strain>
    </source>
</reference>
<dbReference type="Proteomes" id="UP000800038">
    <property type="component" value="Unassembled WGS sequence"/>
</dbReference>
<dbReference type="GO" id="GO:0000287">
    <property type="term" value="F:magnesium ion binding"/>
    <property type="evidence" value="ECO:0007669"/>
    <property type="project" value="TreeGrafter"/>
</dbReference>
<dbReference type="GO" id="GO:0015087">
    <property type="term" value="F:cobalt ion transmembrane transporter activity"/>
    <property type="evidence" value="ECO:0007669"/>
    <property type="project" value="TreeGrafter"/>
</dbReference>
<feature type="region of interest" description="Disordered" evidence="2">
    <location>
        <begin position="124"/>
        <end position="172"/>
    </location>
</feature>
<evidence type="ECO:0000256" key="3">
    <source>
        <dbReference type="SAM" id="Phobius"/>
    </source>
</evidence>
<gene>
    <name evidence="4" type="ORF">EJ02DRAFT_508973</name>
</gene>
<evidence type="ECO:0008006" key="6">
    <source>
        <dbReference type="Google" id="ProtNLM"/>
    </source>
</evidence>
<protein>
    <recommendedName>
        <fullName evidence="6">ADP-ribosylation factor</fullName>
    </recommendedName>
</protein>
<dbReference type="GO" id="GO:0015095">
    <property type="term" value="F:magnesium ion transmembrane transporter activity"/>
    <property type="evidence" value="ECO:0007669"/>
    <property type="project" value="TreeGrafter"/>
</dbReference>
<sequence length="601" mass="69113">MAYPFRPTSPAEGLPAYYKDTCDENIQHCFRNFDLEGNFDLLDRQTRNPTSSNFCLDFGEEDAFCAFDLDAQSYTKLLNSSRPNNLHTRWINIWMPYNQKDLIRTLASHFEFTPRLLGMMQSDHVPARSHESLRRKKSSSTLRSRLSHKPGKSESIKARAKQANEESLDSEESIGMTELMNLTQLEMVQDLSHYQLVDDVWHWSTVDQGRRFVCIGYNSIHNVRTKQSDDHPETADRSQDMPHGKRVWNWLLLCEDKTVISISEDPFPFANGDLNAQDLKTLFVTRRNLVNVFRQLTKAPTPLRDAAVTQLPIRHRLGSSDEETAHRPTDAPGLLFYYLFEDWGATFHLISRHEHGYAAELDRLRQEMLVKANLTHVDQLHHIGCQLAVLKRVYNSYQLIIGRILKKQEATLASLKNSRIMFGAESLAYSLPGAGGSPGPLIQEADSLLGVSLSSAARVRFERLQDRIMLYALSEIQECIDQKDSLVMMNFNLIAIKESNSVERLTWVTLLLAKITILFTPVTLMTGYFSIQFKNTEFEVRGYWWVFAIVFGLSLGLLFLFSFMSGTFEGKIITRSWSRIAYDFSRRWWMHRKKGGNAKLL</sequence>